<keyword evidence="2" id="KW-1133">Transmembrane helix</keyword>
<feature type="compositionally biased region" description="Basic and acidic residues" evidence="1">
    <location>
        <begin position="42"/>
        <end position="55"/>
    </location>
</feature>
<keyword evidence="2" id="KW-0472">Membrane</keyword>
<name>A0A9N8EVY0_9STRA</name>
<dbReference type="OrthoDB" id="39934at2759"/>
<keyword evidence="2" id="KW-0812">Transmembrane</keyword>
<evidence type="ECO:0000256" key="2">
    <source>
        <dbReference type="SAM" id="Phobius"/>
    </source>
</evidence>
<feature type="region of interest" description="Disordered" evidence="1">
    <location>
        <begin position="33"/>
        <end position="55"/>
    </location>
</feature>
<evidence type="ECO:0000256" key="1">
    <source>
        <dbReference type="SAM" id="MobiDB-lite"/>
    </source>
</evidence>
<sequence length="2138" mass="243825">MSSSSGKNDWNKSKRSFATKSSRRFYTQVSTTDNIEATTQAKKQEARRKGARCSDKSFCRMKESAPATKQEMNSHNGKFVTHNEVRDSLGRAWRAVLVQLVAVSFDETNALRLTRFLQLFLPFLTGHEAFALGQVIEAMDKGKTKDIKDVLKQAFQNRNVSRILVQSLRLRYDFLWHWSTMITWNRLFDSWGLVPVLGITRFPATENFPATRNHALASMFRLLLGPGNWPTRVVTQGREGLITDNPNNTAQNLAAESNGFELANRNQFGTYFGRRKLNEFRFSHRLPTDESIVRTFVAQPMPTMVNNGVFHVIRQLANHWNNMLMQPCGNFSHQRMEQLDPFETLRFHIPEVLLVLASLRGRNEWDSRVMGPLIKNLQALKPSSTANNARKLARTLGKTIIGPVCAGIPSLINPFRSWVHDIEIACDRIDEEALAVYKLVSGVEEGIDLGYELFTKVSWKVPSDGQLRKLILDHIDGKYQSKRTSQRVRSALQLTTPRDKRTLIELVQKNLAETKPAKLLLGRVKTLLQRELRRDLLNKTIHQMSKGQMVAHPVNGKWYWLESTESNEEGVYVFDKAGSSSAVFRFVNIRYGRERFVSRLNSTVQMRKYVAVGEAISRAQKAFMTIELEFGNRFTYNAFMELSFLRTLLRRLLVVSQLTCEELDAARVNVLKDMQNRTETRVNPCDLVAGSTYYAFNPRTRTYVRFVHHTTRSNAKDLNLAELARQTIVRLPPQNMTIIGGGPTGLMTAIHCAENVLLSGGTVQLYEARDSFAKGGSSFERAQIVRLDARWIAMLRYHLGTGFEDVFIPASGETDSQLGNTLPTQGFVEITIKDLESLLHSEVSRLWSKGIISVHADSKAKFDSDSNRLTKLGKHLKVNDIILRNVDENGVPCRREVRWKVVHLIYSQPLGLDDLRIDKEYGVYVRQENTVLPFKLVHVCLESKMYKFESLMDGKRLEVDPRNLPSIYPKDTEMHADVYAIALECSVIGKEGFKARQELLMKTISDRKFTLDVGNTHVIEAIGKSHESKVHLRATTPEPYGVLCMQGLKISMGMHNFGEKRWGSGVLDDIRSQNDQNTRIVGDFTKMVRLQPILEKMHDLVSSDENWKVQFEKILTPSLLKGGKLKAAIATIERACKWQAQNALKVRRQTLQCRFFETGDQFYLGMEFPREYDDWKNKLAKHVASLAKPGGTMDNPNRMEGQLMHYIDRLWYEACLETIRTGDVYNPGARHRVPRLYLINSHFDVDLGSLDESESFRLCENTDDRFEILIKKSSEIIVRNVQGRVSVVAPNVKVRREGNLTRTPDGNAESKVALATFPVSHYVNYRTLRVNEAHQDYVFAFIGDEQATPHFMRYSGLTGACINAMLLNDFIQQAIDGAPFLERYASYSSQTNWSSGEVVTRGSGACFGEDGFLRPGFSYPDLVDYLYARVIEHRESSQDLKSLLTNEWTVKLAASLIPRGMELNEDFILSLRLHLRHAIFNRVFGQVRGDWQVGRGTLECALQQARKNKGDRQAEIMEWDGVLDPLQVSPELKKHLQDFHIPMAKSLEQACSHVIRHASSAYVYNKRVSSELYNQPKPVDSVFDDFAVEAQNFANSFVMSVALSSAALAFRLIGSDAFNILSAIVSVLNIMISFDTMTNVARYKIRNEEARILVFEKKLKDIKKALSGAFAKNDRNSIPGYLNPFVSEVEDLVNRFQKSARYYGSKESAQLTRAFQRWKDNFDDPKEIRRFQKLLVSDLIVDTYHVNSYLQEDLVNIHRSLEEALSFLKPAKKGFNHDLAQETFLRLCSFTPVLNQSLQRGSIRWGFIKQRKVAHWNVVVTLRYLYSLLCRLLRINGRFAPIERSTKAILDQVQSLSANCDDLILRREVRDLKELFWATHESDVASMIFVSSSLVFAASIVFTAARIFSIEILERAAFWALVPSTGGALLAIFHFLRKLRILWNLWWTLRSKACNADVKPDDRKNIRMVASLTLTQLLLTLMRLGAAVAASVALPFSIAESGFGDRIDTPMMLPFWIALGALALAILATVFFLIVEYVVRYSLSPKFPVIIVESFRDEINALYWVFRRPWNDVDTKQVQETVAWEYAAREFLHIYRFDTVFAADRFGAILQYIQCGMETEQGYDDYDGVEEEAPEEIL</sequence>
<keyword evidence="4" id="KW-1185">Reference proteome</keyword>
<dbReference type="EMBL" id="CAICTM010002153">
    <property type="protein sequence ID" value="CAB9528137.1"/>
    <property type="molecule type" value="Genomic_DNA"/>
</dbReference>
<evidence type="ECO:0000313" key="3">
    <source>
        <dbReference type="EMBL" id="CAB9528137.1"/>
    </source>
</evidence>
<gene>
    <name evidence="3" type="ORF">SEMRO_2155_G316860.1</name>
</gene>
<feature type="transmembrane region" description="Helical" evidence="2">
    <location>
        <begin position="1969"/>
        <end position="1993"/>
    </location>
</feature>
<comment type="caution">
    <text evidence="3">The sequence shown here is derived from an EMBL/GenBank/DDBJ whole genome shotgun (WGS) entry which is preliminary data.</text>
</comment>
<feature type="transmembrane region" description="Helical" evidence="2">
    <location>
        <begin position="1617"/>
        <end position="1637"/>
    </location>
</feature>
<proteinExistence type="predicted"/>
<feature type="transmembrane region" description="Helical" evidence="2">
    <location>
        <begin position="1884"/>
        <end position="1910"/>
    </location>
</feature>
<evidence type="ECO:0000313" key="4">
    <source>
        <dbReference type="Proteomes" id="UP001153069"/>
    </source>
</evidence>
<dbReference type="InterPro" id="IPR036188">
    <property type="entry name" value="FAD/NAD-bd_sf"/>
</dbReference>
<reference evidence="3" key="1">
    <citation type="submission" date="2020-06" db="EMBL/GenBank/DDBJ databases">
        <authorList>
            <consortium name="Plant Systems Biology data submission"/>
        </authorList>
    </citation>
    <scope>NUCLEOTIDE SEQUENCE</scope>
    <source>
        <strain evidence="3">D6</strain>
    </source>
</reference>
<accession>A0A9N8EVY0</accession>
<organism evidence="3 4">
    <name type="scientific">Seminavis robusta</name>
    <dbReference type="NCBI Taxonomy" id="568900"/>
    <lineage>
        <taxon>Eukaryota</taxon>
        <taxon>Sar</taxon>
        <taxon>Stramenopiles</taxon>
        <taxon>Ochrophyta</taxon>
        <taxon>Bacillariophyta</taxon>
        <taxon>Bacillariophyceae</taxon>
        <taxon>Bacillariophycidae</taxon>
        <taxon>Naviculales</taxon>
        <taxon>Naviculaceae</taxon>
        <taxon>Seminavis</taxon>
    </lineage>
</organism>
<dbReference type="SUPFAM" id="SSF51905">
    <property type="entry name" value="FAD/NAD(P)-binding domain"/>
    <property type="match status" value="1"/>
</dbReference>
<dbReference type="Proteomes" id="UP001153069">
    <property type="component" value="Unassembled WGS sequence"/>
</dbReference>
<feature type="transmembrane region" description="Helical" evidence="2">
    <location>
        <begin position="2013"/>
        <end position="2039"/>
    </location>
</feature>
<protein>
    <submittedName>
        <fullName evidence="3">Uncharacterized protein</fullName>
    </submittedName>
</protein>
<feature type="transmembrane region" description="Helical" evidence="2">
    <location>
        <begin position="1916"/>
        <end position="1936"/>
    </location>
</feature>